<dbReference type="InterPro" id="IPR001394">
    <property type="entry name" value="Peptidase_C19_UCH"/>
</dbReference>
<dbReference type="EMBL" id="KI913952">
    <property type="protein sequence ID" value="ETW09726.1"/>
    <property type="molecule type" value="Genomic_DNA"/>
</dbReference>
<dbReference type="Gene3D" id="3.90.70.10">
    <property type="entry name" value="Cysteine proteinases"/>
    <property type="match status" value="2"/>
</dbReference>
<dbReference type="SUPFAM" id="SSF54160">
    <property type="entry name" value="Chromo domain-like"/>
    <property type="match status" value="1"/>
</dbReference>
<dbReference type="PROSITE" id="PS00972">
    <property type="entry name" value="USP_1"/>
    <property type="match status" value="1"/>
</dbReference>
<dbReference type="AlphaFoldDB" id="A0A024UT81"/>
<dbReference type="InterPro" id="IPR018200">
    <property type="entry name" value="USP_CS"/>
</dbReference>
<dbReference type="InterPro" id="IPR016197">
    <property type="entry name" value="Chromo-like_dom_sf"/>
</dbReference>
<dbReference type="InterPro" id="IPR038765">
    <property type="entry name" value="Papain-like_cys_pep_sf"/>
</dbReference>
<dbReference type="GO" id="GO:0004843">
    <property type="term" value="F:cysteine-type deubiquitinase activity"/>
    <property type="evidence" value="ECO:0007669"/>
    <property type="project" value="InterPro"/>
</dbReference>
<evidence type="ECO:0000313" key="3">
    <source>
        <dbReference type="EMBL" id="ETW09726.1"/>
    </source>
</evidence>
<organism evidence="3">
    <name type="scientific">Aphanomyces invadans</name>
    <dbReference type="NCBI Taxonomy" id="157072"/>
    <lineage>
        <taxon>Eukaryota</taxon>
        <taxon>Sar</taxon>
        <taxon>Stramenopiles</taxon>
        <taxon>Oomycota</taxon>
        <taxon>Saprolegniomycetes</taxon>
        <taxon>Saprolegniales</taxon>
        <taxon>Verrucalvaceae</taxon>
        <taxon>Aphanomyces</taxon>
    </lineage>
</organism>
<dbReference type="PANTHER" id="PTHR21646:SF46">
    <property type="entry name" value="UBIQUITIN CARBOXYL-TERMINAL HYDROLASE"/>
    <property type="match status" value="1"/>
</dbReference>
<dbReference type="Pfam" id="PF00443">
    <property type="entry name" value="UCH"/>
    <property type="match status" value="1"/>
</dbReference>
<dbReference type="SUPFAM" id="SSF54001">
    <property type="entry name" value="Cysteine proteinases"/>
    <property type="match status" value="1"/>
</dbReference>
<dbReference type="PROSITE" id="PS50235">
    <property type="entry name" value="USP_3"/>
    <property type="match status" value="1"/>
</dbReference>
<dbReference type="STRING" id="157072.A0A024UT81"/>
<dbReference type="InterPro" id="IPR050185">
    <property type="entry name" value="Ub_carboxyl-term_hydrolase"/>
</dbReference>
<proteinExistence type="predicted"/>
<evidence type="ECO:0000259" key="2">
    <source>
        <dbReference type="PROSITE" id="PS50235"/>
    </source>
</evidence>
<reference evidence="3" key="1">
    <citation type="submission" date="2013-12" db="EMBL/GenBank/DDBJ databases">
        <title>The Genome Sequence of Aphanomyces invadans NJM9701.</title>
        <authorList>
            <consortium name="The Broad Institute Genomics Platform"/>
            <person name="Russ C."/>
            <person name="Tyler B."/>
            <person name="van West P."/>
            <person name="Dieguez-Uribeondo J."/>
            <person name="Young S.K."/>
            <person name="Zeng Q."/>
            <person name="Gargeya S."/>
            <person name="Fitzgerald M."/>
            <person name="Abouelleil A."/>
            <person name="Alvarado L."/>
            <person name="Chapman S.B."/>
            <person name="Gainer-Dewar J."/>
            <person name="Goldberg J."/>
            <person name="Griggs A."/>
            <person name="Gujja S."/>
            <person name="Hansen M."/>
            <person name="Howarth C."/>
            <person name="Imamovic A."/>
            <person name="Ireland A."/>
            <person name="Larimer J."/>
            <person name="McCowan C."/>
            <person name="Murphy C."/>
            <person name="Pearson M."/>
            <person name="Poon T.W."/>
            <person name="Priest M."/>
            <person name="Roberts A."/>
            <person name="Saif S."/>
            <person name="Shea T."/>
            <person name="Sykes S."/>
            <person name="Wortman J."/>
            <person name="Nusbaum C."/>
            <person name="Birren B."/>
        </authorList>
    </citation>
    <scope>NUCLEOTIDE SEQUENCE [LARGE SCALE GENOMIC DNA]</scope>
    <source>
        <strain evidence="3">NJM9701</strain>
    </source>
</reference>
<accession>A0A024UT81</accession>
<feature type="region of interest" description="Disordered" evidence="1">
    <location>
        <begin position="792"/>
        <end position="815"/>
    </location>
</feature>
<gene>
    <name evidence="3" type="ORF">H310_00218</name>
</gene>
<dbReference type="PROSITE" id="PS00973">
    <property type="entry name" value="USP_2"/>
    <property type="match status" value="1"/>
</dbReference>
<dbReference type="OrthoDB" id="292964at2759"/>
<dbReference type="GeneID" id="20077268"/>
<sequence length="1099" mass="123100">MEVGQTFYVVPCNEKDEEGDANDAGASLLGPSGVGLRHGLVEGRDFRLLDMLEWEKWKADSRRPAVEIPRHVITRGSGSRAQHVVELYPLLVEVHYWANGMAKSAPIQMKKGVNLNILVGTTLNVSSIKRLLWSRISSRYHDLFPEYAKPIDVVGYKAVNEDNWAQHIRVCIKSRRGGDVWEALDESPISPLSDDDDVATQRTVGDLNLIGEADSCVLLIECQFLNPSDAKDPRNSLFYMSEVEALGWRRMLQFGDYLDAKDTSNHWYESQVVDIDLDKDRVKVHYLSWGEKWDVWFARNAPELQPLHSQVGEWRTTLSKGDAVEFGTGSTPGMKASWVEGTVVDVQSMDDDHDTDDEAWPPMPPKALYKGKVIRVKVQYMSGGLPHTKVVEASNQLLCLPNVHIRSKKQPAQMPQSTATSTDVVKSEVKSSYSYSSGTYTATRNTNWSTPSGGYSAYTSKYSEKAEFPGVVGLQNLGNTCFMNSVLQCLSNTKPLLEYFCQVDEGGELMYKREINRSNPLGMGGKIAKAYAMLMEKMWSGDSKVVTPTELKYVIGEYAPAFAGYSQQDSQEVLSFILDGIHEDLNRVLDKPYTNPIEHAGRPDADVAKEEWANYLKRNDSIIVDHCMAQLRSHVTCPSCQNESITFDPYMTLSVPVPNQAWVLLTLHGIGARPMQYGLHVPKEGVYADVKATLTTLCGIPTDRLLLVQIKNNRIVRAYSDTMDISDLVHAHRDATVAAFELEYPWSQYEVRSPTLYSVSSTSTLDLNQSSPGEVALCLVALQHQVPSEVTEMSSPLEDDSDYHTSSSYRYHTNHSTKHRRVERRLFGTPSIVTITRDASSAEIHDKIRQLTEHLVDPDLEETPYKLHISNARADAFLQKDIPEDSADPLPCDVTRGSFTFTLEWTPHGYKVGRKGSESPRLHASADTAISHGGKPAAALDLRTCIAKFTEKEQLGENDTWYCPKCKTHVRAFKKFDLFSLPNILLLHLKRFRYAQGSYSMQRDKINTLVTFPITDLDMADFVVGDIPPNTSTVYDLYAVSEHMGGLGGGHYTAKAMNPRNNKWYSFNDSCTSDTTPEAAITSHAYVLFYLRRDLPAPK</sequence>
<dbReference type="CDD" id="cd02674">
    <property type="entry name" value="Peptidase_C19R"/>
    <property type="match status" value="1"/>
</dbReference>
<feature type="domain" description="USP" evidence="2">
    <location>
        <begin position="472"/>
        <end position="1093"/>
    </location>
</feature>
<dbReference type="VEuPathDB" id="FungiDB:H310_00218"/>
<dbReference type="GO" id="GO:0016579">
    <property type="term" value="P:protein deubiquitination"/>
    <property type="evidence" value="ECO:0007669"/>
    <property type="project" value="InterPro"/>
</dbReference>
<dbReference type="PANTHER" id="PTHR21646">
    <property type="entry name" value="UBIQUITIN CARBOXYL-TERMINAL HYDROLASE"/>
    <property type="match status" value="1"/>
</dbReference>
<dbReference type="eggNOG" id="KOG1870">
    <property type="taxonomic scope" value="Eukaryota"/>
</dbReference>
<dbReference type="InterPro" id="IPR028889">
    <property type="entry name" value="USP"/>
</dbReference>
<protein>
    <recommendedName>
        <fullName evidence="2">USP domain-containing protein</fullName>
    </recommendedName>
</protein>
<name>A0A024UT81_9STRA</name>
<evidence type="ECO:0000256" key="1">
    <source>
        <dbReference type="SAM" id="MobiDB-lite"/>
    </source>
</evidence>
<dbReference type="CDD" id="cd20104">
    <property type="entry name" value="MBT_PHF20L1-like"/>
    <property type="match status" value="1"/>
</dbReference>
<dbReference type="RefSeq" id="XP_008861137.1">
    <property type="nucleotide sequence ID" value="XM_008862915.1"/>
</dbReference>
<dbReference type="Gene3D" id="2.30.30.140">
    <property type="match status" value="1"/>
</dbReference>